<comment type="caution">
    <text evidence="3">The sequence shown here is derived from an EMBL/GenBank/DDBJ whole genome shotgun (WGS) entry which is preliminary data.</text>
</comment>
<proteinExistence type="predicted"/>
<feature type="region of interest" description="Disordered" evidence="2">
    <location>
        <begin position="468"/>
        <end position="490"/>
    </location>
</feature>
<dbReference type="EMBL" id="JARVKF010000407">
    <property type="protein sequence ID" value="KAK9416385.1"/>
    <property type="molecule type" value="Genomic_DNA"/>
</dbReference>
<name>A0ABR2UPS7_9PEZI</name>
<evidence type="ECO:0000256" key="1">
    <source>
        <dbReference type="SAM" id="Coils"/>
    </source>
</evidence>
<organism evidence="3 4">
    <name type="scientific">Seiridium unicorne</name>
    <dbReference type="NCBI Taxonomy" id="138068"/>
    <lineage>
        <taxon>Eukaryota</taxon>
        <taxon>Fungi</taxon>
        <taxon>Dikarya</taxon>
        <taxon>Ascomycota</taxon>
        <taxon>Pezizomycotina</taxon>
        <taxon>Sordariomycetes</taxon>
        <taxon>Xylariomycetidae</taxon>
        <taxon>Amphisphaeriales</taxon>
        <taxon>Sporocadaceae</taxon>
        <taxon>Seiridium</taxon>
    </lineage>
</organism>
<feature type="compositionally biased region" description="Polar residues" evidence="2">
    <location>
        <begin position="474"/>
        <end position="490"/>
    </location>
</feature>
<sequence length="490" mass="55089">MRLKSFKEHMLTKMADSKNKPLANGAHKTVKSPNKLLALVTCAKDVVADLDGIESLAGLIEEKKQLQQMLETKTNAIQQLESKQNQLSVKAASEKNALVSAFTEQVRNFDRERSELEARSQDASQLKAQLGEAKRRGREQHDKIDLLEKDLGNVKTLRDMNEARSKRMEKERNVIQAKFNARDAECEDLDSQLREAKADLGHGVFRPLNQADLAFLTKKISDLAEKCRKLVAEFFGTDEISEYNNITPASLRERFKVLPLPKSQSNESALMRRAAAESVIAQALVNYVLRPFYAPCLDININAQEAAECVFGLFGRDKSCQSVFRCQLLKLAKDRESDVIDGVVQVATVSVLTILGQYVSPNRAEQFEDRVTGLFEEFAELWSTQIQYYEDLILADLPGEDSVHLGSRTEYGSIPDTKIPEGAKRAIELVLFPRIYVSLKGPVLQRGVVLWADQSIVVTARDQVEREKLKSSSRRQSNTGVRNFRQTNGL</sequence>
<evidence type="ECO:0000313" key="4">
    <source>
        <dbReference type="Proteomes" id="UP001408356"/>
    </source>
</evidence>
<keyword evidence="4" id="KW-1185">Reference proteome</keyword>
<evidence type="ECO:0000313" key="3">
    <source>
        <dbReference type="EMBL" id="KAK9416385.1"/>
    </source>
</evidence>
<reference evidence="3 4" key="1">
    <citation type="journal article" date="2024" name="J. Plant Pathol.">
        <title>Sequence and assembly of the genome of Seiridium unicorne, isolate CBS 538.82, causal agent of cypress canker disease.</title>
        <authorList>
            <person name="Scali E."/>
            <person name="Rocca G.D."/>
            <person name="Danti R."/>
            <person name="Garbelotto M."/>
            <person name="Barberini S."/>
            <person name="Baroncelli R."/>
            <person name="Emiliani G."/>
        </authorList>
    </citation>
    <scope>NUCLEOTIDE SEQUENCE [LARGE SCALE GENOMIC DNA]</scope>
    <source>
        <strain evidence="3 4">BM-138-508</strain>
    </source>
</reference>
<accession>A0ABR2UPS7</accession>
<protein>
    <submittedName>
        <fullName evidence="3">Uncharacterized protein</fullName>
    </submittedName>
</protein>
<evidence type="ECO:0000256" key="2">
    <source>
        <dbReference type="SAM" id="MobiDB-lite"/>
    </source>
</evidence>
<dbReference type="Proteomes" id="UP001408356">
    <property type="component" value="Unassembled WGS sequence"/>
</dbReference>
<keyword evidence="1" id="KW-0175">Coiled coil</keyword>
<gene>
    <name evidence="3" type="ORF">SUNI508_01802</name>
</gene>
<feature type="coiled-coil region" evidence="1">
    <location>
        <begin position="56"/>
        <end position="136"/>
    </location>
</feature>